<feature type="transmembrane region" description="Helical" evidence="7">
    <location>
        <begin position="216"/>
        <end position="238"/>
    </location>
</feature>
<feature type="region of interest" description="Disordered" evidence="6">
    <location>
        <begin position="330"/>
        <end position="371"/>
    </location>
</feature>
<organism evidence="9 10">
    <name type="scientific">Verticillium longisporum</name>
    <name type="common">Verticillium dahliae var. longisporum</name>
    <dbReference type="NCBI Taxonomy" id="100787"/>
    <lineage>
        <taxon>Eukaryota</taxon>
        <taxon>Fungi</taxon>
        <taxon>Dikarya</taxon>
        <taxon>Ascomycota</taxon>
        <taxon>Pezizomycotina</taxon>
        <taxon>Sordariomycetes</taxon>
        <taxon>Hypocreomycetidae</taxon>
        <taxon>Glomerellales</taxon>
        <taxon>Plectosphaerellaceae</taxon>
        <taxon>Verticillium</taxon>
    </lineage>
</organism>
<evidence type="ECO:0000256" key="5">
    <source>
        <dbReference type="ARBA" id="ARBA00038359"/>
    </source>
</evidence>
<protein>
    <recommendedName>
        <fullName evidence="8">Rhodopsin domain-containing protein</fullName>
    </recommendedName>
</protein>
<dbReference type="PANTHER" id="PTHR33048:SF114">
    <property type="entry name" value="MEMBRANE PROTEIN PTH11-LIKE, PUTATIVE (AFU_ORTHOLOGUE AFUA_7G06620)-RELATED"/>
    <property type="match status" value="1"/>
</dbReference>
<proteinExistence type="inferred from homology"/>
<sequence length="371" mass="39758">MSETQGPTVIAVAAVFAVLLFFTLILRIYARVVVVKSVGPDDYLIIVAALLSWAFIACVIKSVEHGLGSHYPEVIARGTDNFITYLQVVWLSSIFYNACLGFIKISVLALYMRLGDRKLRRVAMVMVGVICCQAGANVLACIFQCAPVSAAYDVRILPADKKCIDINAFYLANAAIPRQQKIGLAVILGLGLFACVSSIIRITYIPQMLVSDDPTWAITGAMYWSVIETNIGILAASIPSYKAIAKRYAPRLLGTSSNGSHKRSVFKMMKGGSGGPSQHTGGDMKPTSTKPAFSTFDTHATNDNSSEEVLFTPTGRIGVKTEIVHQFEEAGNGQDSFGGGLPLQGVRHSSKPDSGLGRSSASIHGGSRSSR</sequence>
<feature type="transmembrane region" description="Helical" evidence="7">
    <location>
        <begin position="182"/>
        <end position="204"/>
    </location>
</feature>
<evidence type="ECO:0000313" key="9">
    <source>
        <dbReference type="EMBL" id="CRK38935.1"/>
    </source>
</evidence>
<evidence type="ECO:0000256" key="3">
    <source>
        <dbReference type="ARBA" id="ARBA00022989"/>
    </source>
</evidence>
<comment type="subcellular location">
    <subcellularLocation>
        <location evidence="1">Membrane</location>
        <topology evidence="1">Multi-pass membrane protein</topology>
    </subcellularLocation>
</comment>
<dbReference type="AlphaFoldDB" id="A0A0G4MY05"/>
<keyword evidence="2 7" id="KW-0812">Transmembrane</keyword>
<evidence type="ECO:0000256" key="4">
    <source>
        <dbReference type="ARBA" id="ARBA00023136"/>
    </source>
</evidence>
<gene>
    <name evidence="9" type="ORF">BN1723_015452</name>
</gene>
<comment type="similarity">
    <text evidence="5">Belongs to the SAT4 family.</text>
</comment>
<dbReference type="Proteomes" id="UP000045706">
    <property type="component" value="Unassembled WGS sequence"/>
</dbReference>
<feature type="transmembrane region" description="Helical" evidence="7">
    <location>
        <begin position="83"/>
        <end position="111"/>
    </location>
</feature>
<dbReference type="InterPro" id="IPR052337">
    <property type="entry name" value="SAT4-like"/>
</dbReference>
<evidence type="ECO:0000256" key="6">
    <source>
        <dbReference type="SAM" id="MobiDB-lite"/>
    </source>
</evidence>
<evidence type="ECO:0000256" key="2">
    <source>
        <dbReference type="ARBA" id="ARBA00022692"/>
    </source>
</evidence>
<feature type="region of interest" description="Disordered" evidence="6">
    <location>
        <begin position="268"/>
        <end position="287"/>
    </location>
</feature>
<accession>A0A0G4MY05</accession>
<name>A0A0G4MY05_VERLO</name>
<evidence type="ECO:0000256" key="1">
    <source>
        <dbReference type="ARBA" id="ARBA00004141"/>
    </source>
</evidence>
<dbReference type="GO" id="GO:0016020">
    <property type="term" value="C:membrane"/>
    <property type="evidence" value="ECO:0007669"/>
    <property type="project" value="UniProtKB-SubCell"/>
</dbReference>
<feature type="transmembrane region" description="Helical" evidence="7">
    <location>
        <begin position="42"/>
        <end position="63"/>
    </location>
</feature>
<dbReference type="PANTHER" id="PTHR33048">
    <property type="entry name" value="PTH11-LIKE INTEGRAL MEMBRANE PROTEIN (AFU_ORTHOLOGUE AFUA_5G11245)"/>
    <property type="match status" value="1"/>
</dbReference>
<feature type="domain" description="Rhodopsin" evidence="8">
    <location>
        <begin position="26"/>
        <end position="176"/>
    </location>
</feature>
<dbReference type="Pfam" id="PF20684">
    <property type="entry name" value="Fung_rhodopsin"/>
    <property type="match status" value="1"/>
</dbReference>
<evidence type="ECO:0000259" key="8">
    <source>
        <dbReference type="Pfam" id="PF20684"/>
    </source>
</evidence>
<dbReference type="EMBL" id="CVQI01031674">
    <property type="protein sequence ID" value="CRK38935.1"/>
    <property type="molecule type" value="Genomic_DNA"/>
</dbReference>
<dbReference type="InterPro" id="IPR049326">
    <property type="entry name" value="Rhodopsin_dom_fungi"/>
</dbReference>
<feature type="transmembrane region" description="Helical" evidence="7">
    <location>
        <begin position="6"/>
        <end position="30"/>
    </location>
</feature>
<evidence type="ECO:0000256" key="7">
    <source>
        <dbReference type="SAM" id="Phobius"/>
    </source>
</evidence>
<keyword evidence="4 7" id="KW-0472">Membrane</keyword>
<evidence type="ECO:0000313" key="10">
    <source>
        <dbReference type="Proteomes" id="UP000045706"/>
    </source>
</evidence>
<reference evidence="10" key="1">
    <citation type="submission" date="2015-05" db="EMBL/GenBank/DDBJ databases">
        <authorList>
            <person name="Fogelqvist Johan"/>
        </authorList>
    </citation>
    <scope>NUCLEOTIDE SEQUENCE [LARGE SCALE GENOMIC DNA]</scope>
</reference>
<keyword evidence="3 7" id="KW-1133">Transmembrane helix</keyword>
<feature type="compositionally biased region" description="Low complexity" evidence="6">
    <location>
        <begin position="357"/>
        <end position="371"/>
    </location>
</feature>